<dbReference type="SUPFAM" id="SSF48403">
    <property type="entry name" value="Ankyrin repeat"/>
    <property type="match status" value="1"/>
</dbReference>
<protein>
    <submittedName>
        <fullName evidence="5">Ankyrin repeat domain-containing protein</fullName>
    </submittedName>
</protein>
<proteinExistence type="predicted"/>
<dbReference type="PANTHER" id="PTHR24189:SF50">
    <property type="entry name" value="ANKYRIN REPEAT AND SOCS BOX PROTEIN 2"/>
    <property type="match status" value="1"/>
</dbReference>
<dbReference type="PROSITE" id="PS50088">
    <property type="entry name" value="ANK_REPEAT"/>
    <property type="match status" value="1"/>
</dbReference>
<evidence type="ECO:0000256" key="2">
    <source>
        <dbReference type="ARBA" id="ARBA00023043"/>
    </source>
</evidence>
<keyword evidence="2 3" id="KW-0040">ANK repeat</keyword>
<dbReference type="KEGG" id="cfon:HZU75_10060"/>
<accession>A0A7D5VB18</accession>
<evidence type="ECO:0000256" key="1">
    <source>
        <dbReference type="ARBA" id="ARBA00022737"/>
    </source>
</evidence>
<dbReference type="InterPro" id="IPR002110">
    <property type="entry name" value="Ankyrin_rpt"/>
</dbReference>
<evidence type="ECO:0000313" key="6">
    <source>
        <dbReference type="Proteomes" id="UP000510822"/>
    </source>
</evidence>
<evidence type="ECO:0000256" key="3">
    <source>
        <dbReference type="PROSITE-ProRule" id="PRU00023"/>
    </source>
</evidence>
<dbReference type="SMART" id="SM00248">
    <property type="entry name" value="ANK"/>
    <property type="match status" value="7"/>
</dbReference>
<dbReference type="RefSeq" id="WP_180305960.1">
    <property type="nucleotide sequence ID" value="NZ_CP058952.1"/>
</dbReference>
<organism evidence="5 6">
    <name type="scientific">Chitinibacter fontanus</name>
    <dbReference type="NCBI Taxonomy" id="1737446"/>
    <lineage>
        <taxon>Bacteria</taxon>
        <taxon>Pseudomonadati</taxon>
        <taxon>Pseudomonadota</taxon>
        <taxon>Betaproteobacteria</taxon>
        <taxon>Neisseriales</taxon>
        <taxon>Chitinibacteraceae</taxon>
        <taxon>Chitinibacter</taxon>
    </lineage>
</organism>
<evidence type="ECO:0000313" key="5">
    <source>
        <dbReference type="EMBL" id="QLI81853.1"/>
    </source>
</evidence>
<gene>
    <name evidence="5" type="ORF">HZU75_10060</name>
</gene>
<reference evidence="5 6" key="1">
    <citation type="journal article" date="2016" name="Int. J. Syst. Evol. Microbiol.">
        <title>Chitinibacter fontanus sp. nov., isolated from a spring.</title>
        <authorList>
            <person name="Sheu S.Y."/>
            <person name="Li Y.S."/>
            <person name="Young C.C."/>
            <person name="Chen W.M."/>
        </authorList>
    </citation>
    <scope>NUCLEOTIDE SEQUENCE [LARGE SCALE GENOMIC DNA]</scope>
    <source>
        <strain evidence="5 6">STM-7</strain>
    </source>
</reference>
<keyword evidence="1" id="KW-0677">Repeat</keyword>
<feature type="repeat" description="ANK" evidence="3">
    <location>
        <begin position="204"/>
        <end position="246"/>
    </location>
</feature>
<keyword evidence="4" id="KW-0732">Signal</keyword>
<evidence type="ECO:0000256" key="4">
    <source>
        <dbReference type="SAM" id="SignalP"/>
    </source>
</evidence>
<dbReference type="EMBL" id="CP058952">
    <property type="protein sequence ID" value="QLI81853.1"/>
    <property type="molecule type" value="Genomic_DNA"/>
</dbReference>
<dbReference type="Gene3D" id="1.25.40.20">
    <property type="entry name" value="Ankyrin repeat-containing domain"/>
    <property type="match status" value="2"/>
</dbReference>
<dbReference type="PANTHER" id="PTHR24189">
    <property type="entry name" value="MYOTROPHIN"/>
    <property type="match status" value="1"/>
</dbReference>
<feature type="chain" id="PRO_5028938538" evidence="4">
    <location>
        <begin position="22"/>
        <end position="308"/>
    </location>
</feature>
<feature type="signal peptide" evidence="4">
    <location>
        <begin position="1"/>
        <end position="21"/>
    </location>
</feature>
<dbReference type="InterPro" id="IPR036770">
    <property type="entry name" value="Ankyrin_rpt-contain_sf"/>
</dbReference>
<sequence length="308" mass="33232">MKFARTLSTTLLLALAAPCYANLDADLTIAADNYCTEKKPKDLASVNALLKKGANPHKINSTGMTAVDVAAYRRCPQLLEILLENPKLKIDDIGSFGMSPFLFTLANYKDSPDDKRMVDLYLKAGVNVNQFDPTQTQTPLMLVSGMNLTPPRPEVIAKLLKAGANAKLKTPNGYTPLNTGTLDLQSLQLLINAGADATAASTIDGITPLHVVCQRDNDSSEKPDPQAAARVKLLMDHGANINALRIDTKESVLMQNIKFGNVDCVDALFKAGANPALKNIAGKTVKDAIKTQGIYSPEMIQVIKRNLK</sequence>
<dbReference type="Proteomes" id="UP000510822">
    <property type="component" value="Chromosome"/>
</dbReference>
<dbReference type="AlphaFoldDB" id="A0A7D5VB18"/>
<dbReference type="InterPro" id="IPR050745">
    <property type="entry name" value="Multifunctional_regulatory"/>
</dbReference>
<name>A0A7D5VB18_9NEIS</name>
<dbReference type="Pfam" id="PF12796">
    <property type="entry name" value="Ank_2"/>
    <property type="match status" value="1"/>
</dbReference>
<keyword evidence="6" id="KW-1185">Reference proteome</keyword>